<gene>
    <name evidence="10" type="primary">rarD</name>
    <name evidence="10" type="ORF">HLV38_03085</name>
</gene>
<dbReference type="InterPro" id="IPR037185">
    <property type="entry name" value="EmrE-like"/>
</dbReference>
<dbReference type="PANTHER" id="PTHR22911:SF137">
    <property type="entry name" value="SOLUTE CARRIER FAMILY 35 MEMBER G2-RELATED"/>
    <property type="match status" value="1"/>
</dbReference>
<reference evidence="11" key="1">
    <citation type="submission" date="2020-05" db="EMBL/GenBank/DDBJ databases">
        <title>Novel species in genus Nocardioides.</title>
        <authorList>
            <person name="Zhang G."/>
        </authorList>
    </citation>
    <scope>NUCLEOTIDE SEQUENCE [LARGE SCALE GENOMIC DNA]</scope>
    <source>
        <strain evidence="11">zg-1050</strain>
    </source>
</reference>
<name>A0A6M8J8Q6_9ACTN</name>
<dbReference type="AlphaFoldDB" id="A0A6M8J8Q6"/>
<proteinExistence type="inferred from homology"/>
<evidence type="ECO:0000256" key="4">
    <source>
        <dbReference type="ARBA" id="ARBA00022475"/>
    </source>
</evidence>
<dbReference type="GO" id="GO:0005886">
    <property type="term" value="C:plasma membrane"/>
    <property type="evidence" value="ECO:0007669"/>
    <property type="project" value="UniProtKB-SubCell"/>
</dbReference>
<feature type="transmembrane region" description="Helical" evidence="8">
    <location>
        <begin position="79"/>
        <end position="99"/>
    </location>
</feature>
<protein>
    <submittedName>
        <fullName evidence="10">EamA family transporter RarD</fullName>
    </submittedName>
</protein>
<keyword evidence="7 8" id="KW-0472">Membrane</keyword>
<keyword evidence="11" id="KW-1185">Reference proteome</keyword>
<dbReference type="InterPro" id="IPR000620">
    <property type="entry name" value="EamA_dom"/>
</dbReference>
<dbReference type="EMBL" id="CP053716">
    <property type="protein sequence ID" value="QKF07222.1"/>
    <property type="molecule type" value="Genomic_DNA"/>
</dbReference>
<evidence type="ECO:0000256" key="7">
    <source>
        <dbReference type="ARBA" id="ARBA00023136"/>
    </source>
</evidence>
<evidence type="ECO:0000313" key="11">
    <source>
        <dbReference type="Proteomes" id="UP000503297"/>
    </source>
</evidence>
<accession>A0A6M8J8Q6</accession>
<dbReference type="SUPFAM" id="SSF103481">
    <property type="entry name" value="Multidrug resistance efflux transporter EmrE"/>
    <property type="match status" value="2"/>
</dbReference>
<evidence type="ECO:0000256" key="8">
    <source>
        <dbReference type="SAM" id="Phobius"/>
    </source>
</evidence>
<feature type="transmembrane region" description="Helical" evidence="8">
    <location>
        <begin position="111"/>
        <end position="128"/>
    </location>
</feature>
<evidence type="ECO:0000256" key="1">
    <source>
        <dbReference type="ARBA" id="ARBA00004651"/>
    </source>
</evidence>
<comment type="subcellular location">
    <subcellularLocation>
        <location evidence="1">Cell membrane</location>
        <topology evidence="1">Multi-pass membrane protein</topology>
    </subcellularLocation>
</comment>
<comment type="similarity">
    <text evidence="2">Belongs to the EamA transporter family.</text>
</comment>
<dbReference type="RefSeq" id="WP_173164207.1">
    <property type="nucleotide sequence ID" value="NZ_CP053716.1"/>
</dbReference>
<feature type="transmembrane region" description="Helical" evidence="8">
    <location>
        <begin position="48"/>
        <end position="67"/>
    </location>
</feature>
<feature type="transmembrane region" description="Helical" evidence="8">
    <location>
        <begin position="280"/>
        <end position="301"/>
    </location>
</feature>
<dbReference type="KEGG" id="bwa:HLV38_03085"/>
<keyword evidence="3" id="KW-0813">Transport</keyword>
<feature type="domain" description="EamA" evidence="9">
    <location>
        <begin position="160"/>
        <end position="297"/>
    </location>
</feature>
<keyword evidence="4" id="KW-1003">Cell membrane</keyword>
<evidence type="ECO:0000256" key="6">
    <source>
        <dbReference type="ARBA" id="ARBA00022989"/>
    </source>
</evidence>
<evidence type="ECO:0000256" key="2">
    <source>
        <dbReference type="ARBA" id="ARBA00007362"/>
    </source>
</evidence>
<feature type="transmembrane region" description="Helical" evidence="8">
    <location>
        <begin position="186"/>
        <end position="205"/>
    </location>
</feature>
<evidence type="ECO:0000256" key="5">
    <source>
        <dbReference type="ARBA" id="ARBA00022692"/>
    </source>
</evidence>
<keyword evidence="6 8" id="KW-1133">Transmembrane helix</keyword>
<dbReference type="PANTHER" id="PTHR22911">
    <property type="entry name" value="ACYL-MALONYL CONDENSING ENZYME-RELATED"/>
    <property type="match status" value="1"/>
</dbReference>
<feature type="transmembrane region" description="Helical" evidence="8">
    <location>
        <begin position="18"/>
        <end position="36"/>
    </location>
</feature>
<dbReference type="Pfam" id="PF00892">
    <property type="entry name" value="EamA"/>
    <property type="match status" value="2"/>
</dbReference>
<feature type="transmembrane region" description="Helical" evidence="8">
    <location>
        <begin position="221"/>
        <end position="242"/>
    </location>
</feature>
<evidence type="ECO:0000313" key="10">
    <source>
        <dbReference type="EMBL" id="QKF07222.1"/>
    </source>
</evidence>
<dbReference type="NCBIfam" id="TIGR00688">
    <property type="entry name" value="rarD"/>
    <property type="match status" value="1"/>
</dbReference>
<dbReference type="InterPro" id="IPR004626">
    <property type="entry name" value="RarD"/>
</dbReference>
<feature type="transmembrane region" description="Helical" evidence="8">
    <location>
        <begin position="254"/>
        <end position="274"/>
    </location>
</feature>
<feature type="transmembrane region" description="Helical" evidence="8">
    <location>
        <begin position="135"/>
        <end position="152"/>
    </location>
</feature>
<sequence length="310" mass="33612">MADGSVMEADSAARERRGILAALSCYVIWGVLPLYWKMLDSVNSYEVIAFRMVFCFALMVILCKVMRLNFAELLRERRAWRYLIPSAIMCGFGWSLYIIMVNDGQVVQASLGYYINPLVSVLLGMVMFRERLSAMQGIAVVLCAVGIAYFTISQGELPVAALALAVSFAIYGALRKRAGYAPIPAQTVECLFMLPGAVVAGAVALQMEGHLAFASDLSTPYGWAVVGLMMGSGVVTAVPLILFSKAANDIPLGLLGLIQYVSPTLSLMLGVFLFGEVFTLAHAVCLGCIWVGLVFVAFDAIRVSRGFELR</sequence>
<keyword evidence="5 8" id="KW-0812">Transmembrane</keyword>
<organism evidence="10 11">
    <name type="scientific">Berryella wangjianweii</name>
    <dbReference type="NCBI Taxonomy" id="2734634"/>
    <lineage>
        <taxon>Bacteria</taxon>
        <taxon>Bacillati</taxon>
        <taxon>Actinomycetota</taxon>
        <taxon>Coriobacteriia</taxon>
        <taxon>Eggerthellales</taxon>
        <taxon>Eggerthellaceae</taxon>
        <taxon>Berryella</taxon>
    </lineage>
</organism>
<feature type="transmembrane region" description="Helical" evidence="8">
    <location>
        <begin position="158"/>
        <end position="174"/>
    </location>
</feature>
<evidence type="ECO:0000259" key="9">
    <source>
        <dbReference type="Pfam" id="PF00892"/>
    </source>
</evidence>
<dbReference type="Proteomes" id="UP000503297">
    <property type="component" value="Chromosome"/>
</dbReference>
<feature type="domain" description="EamA" evidence="9">
    <location>
        <begin position="17"/>
        <end position="150"/>
    </location>
</feature>
<evidence type="ECO:0000256" key="3">
    <source>
        <dbReference type="ARBA" id="ARBA00022448"/>
    </source>
</evidence>